<keyword evidence="2" id="KW-0472">Membrane</keyword>
<dbReference type="EMBL" id="HACA01017524">
    <property type="protein sequence ID" value="CDW34885.1"/>
    <property type="molecule type" value="Transcribed_RNA"/>
</dbReference>
<organism evidence="3">
    <name type="scientific">Lepeophtheirus salmonis</name>
    <name type="common">Salmon louse</name>
    <name type="synonym">Caligus salmonis</name>
    <dbReference type="NCBI Taxonomy" id="72036"/>
    <lineage>
        <taxon>Eukaryota</taxon>
        <taxon>Metazoa</taxon>
        <taxon>Ecdysozoa</taxon>
        <taxon>Arthropoda</taxon>
        <taxon>Crustacea</taxon>
        <taxon>Multicrustacea</taxon>
        <taxon>Hexanauplia</taxon>
        <taxon>Copepoda</taxon>
        <taxon>Siphonostomatoida</taxon>
        <taxon>Caligidae</taxon>
        <taxon>Lepeophtheirus</taxon>
    </lineage>
</organism>
<evidence type="ECO:0000256" key="2">
    <source>
        <dbReference type="SAM" id="Phobius"/>
    </source>
</evidence>
<protein>
    <submittedName>
        <fullName evidence="3">Uncharacterized protein</fullName>
    </submittedName>
</protein>
<name>A0A0K2UA10_LEPSM</name>
<sequence>MDNKSKDLGNLNADNGCVGSESVQDSDKGETNDTDPGKGAITATSKTVLIPPQRLEDAEEYWFEMHFDSFLMMGEYIYIFIYFFLSFFLSSM</sequence>
<feature type="region of interest" description="Disordered" evidence="1">
    <location>
        <begin position="1"/>
        <end position="43"/>
    </location>
</feature>
<keyword evidence="2" id="KW-0812">Transmembrane</keyword>
<proteinExistence type="predicted"/>
<accession>A0A0K2UA10</accession>
<dbReference type="AlphaFoldDB" id="A0A0K2UA10"/>
<evidence type="ECO:0000313" key="3">
    <source>
        <dbReference type="EMBL" id="CDW34885.1"/>
    </source>
</evidence>
<feature type="transmembrane region" description="Helical" evidence="2">
    <location>
        <begin position="70"/>
        <end position="89"/>
    </location>
</feature>
<keyword evidence="2" id="KW-1133">Transmembrane helix</keyword>
<evidence type="ECO:0000256" key="1">
    <source>
        <dbReference type="SAM" id="MobiDB-lite"/>
    </source>
</evidence>
<reference evidence="3" key="1">
    <citation type="submission" date="2014-05" db="EMBL/GenBank/DDBJ databases">
        <authorList>
            <person name="Chronopoulou M."/>
        </authorList>
    </citation>
    <scope>NUCLEOTIDE SEQUENCE</scope>
    <source>
        <tissue evidence="3">Whole organism</tissue>
    </source>
</reference>